<dbReference type="GO" id="GO:0071555">
    <property type="term" value="P:cell wall organization"/>
    <property type="evidence" value="ECO:0007669"/>
    <property type="project" value="UniProtKB-KW"/>
</dbReference>
<keyword evidence="13" id="KW-0121">Carboxypeptidase</keyword>
<dbReference type="Pfam" id="PF00768">
    <property type="entry name" value="Peptidase_S11"/>
    <property type="match status" value="1"/>
</dbReference>
<evidence type="ECO:0000256" key="7">
    <source>
        <dbReference type="ARBA" id="ARBA00023316"/>
    </source>
</evidence>
<feature type="active site" description="Proton acceptor" evidence="8">
    <location>
        <position position="73"/>
    </location>
</feature>
<dbReference type="Proteomes" id="UP000655830">
    <property type="component" value="Unassembled WGS sequence"/>
</dbReference>
<dbReference type="PANTHER" id="PTHR21581:SF6">
    <property type="entry name" value="TRAFFICKING PROTEIN PARTICLE COMPLEX SUBUNIT 12"/>
    <property type="match status" value="1"/>
</dbReference>
<evidence type="ECO:0000256" key="6">
    <source>
        <dbReference type="ARBA" id="ARBA00022984"/>
    </source>
</evidence>
<keyword evidence="14" id="KW-1185">Reference proteome</keyword>
<keyword evidence="7" id="KW-0961">Cell wall biogenesis/degradation</keyword>
<protein>
    <submittedName>
        <fullName evidence="13">D-alanyl-D-alanine carboxypeptidase</fullName>
    </submittedName>
</protein>
<dbReference type="InterPro" id="IPR037167">
    <property type="entry name" value="Peptidase_S11_C_sf"/>
</dbReference>
<evidence type="ECO:0000256" key="1">
    <source>
        <dbReference type="ARBA" id="ARBA00003217"/>
    </source>
</evidence>
<dbReference type="Gene3D" id="3.40.710.10">
    <property type="entry name" value="DD-peptidase/beta-lactamase superfamily"/>
    <property type="match status" value="1"/>
</dbReference>
<evidence type="ECO:0000256" key="5">
    <source>
        <dbReference type="ARBA" id="ARBA00022960"/>
    </source>
</evidence>
<feature type="active site" evidence="8">
    <location>
        <position position="128"/>
    </location>
</feature>
<accession>A0A926IFA4</accession>
<dbReference type="PRINTS" id="PR00725">
    <property type="entry name" value="DADACBPTASE1"/>
</dbReference>
<keyword evidence="11" id="KW-1133">Transmembrane helix</keyword>
<keyword evidence="11" id="KW-0812">Transmembrane</keyword>
<dbReference type="Gene3D" id="2.60.410.10">
    <property type="entry name" value="D-Ala-D-Ala carboxypeptidase, C-terminal domain"/>
    <property type="match status" value="1"/>
</dbReference>
<feature type="binding site" evidence="9">
    <location>
        <position position="243"/>
    </location>
    <ligand>
        <name>substrate</name>
    </ligand>
</feature>
<evidence type="ECO:0000256" key="8">
    <source>
        <dbReference type="PIRSR" id="PIRSR618044-1"/>
    </source>
</evidence>
<dbReference type="AlphaFoldDB" id="A0A926IFA4"/>
<evidence type="ECO:0000313" key="13">
    <source>
        <dbReference type="EMBL" id="MBC8580356.1"/>
    </source>
</evidence>
<feature type="transmembrane region" description="Helical" evidence="11">
    <location>
        <begin position="408"/>
        <end position="429"/>
    </location>
</feature>
<keyword evidence="6" id="KW-0573">Peptidoglycan synthesis</keyword>
<dbReference type="InterPro" id="IPR012338">
    <property type="entry name" value="Beta-lactam/transpept-like"/>
</dbReference>
<keyword evidence="4" id="KW-0378">Hydrolase</keyword>
<feature type="domain" description="Peptidase S11 D-alanyl-D-alanine carboxypeptidase A N-terminal" evidence="12">
    <location>
        <begin position="35"/>
        <end position="272"/>
    </location>
</feature>
<reference evidence="13" key="1">
    <citation type="submission" date="2020-08" db="EMBL/GenBank/DDBJ databases">
        <title>Genome public.</title>
        <authorList>
            <person name="Liu C."/>
            <person name="Sun Q."/>
        </authorList>
    </citation>
    <scope>NUCLEOTIDE SEQUENCE</scope>
    <source>
        <strain evidence="13">NSJ-12</strain>
    </source>
</reference>
<name>A0A926IFA4_9FIRM</name>
<evidence type="ECO:0000256" key="4">
    <source>
        <dbReference type="ARBA" id="ARBA00022801"/>
    </source>
</evidence>
<sequence length="449" mass="50001">MKKNTFRQFINIVLILTLLFNTPIYSAELDANNSSSGAPTVEAESAILMDAKTGEILFEKNSTLRQYPASITKLMTALLAIENLKPSDMITFSEEAIYGIEPNSSHIGMRVGEQITVDQALHGLLLMSANEVANGIAEKVSGSIENFAVAMTRKAESLGAKGTHFANPHGLHDDNHYTTALDMALIMRALYNNEYFLEIMGNFTYEIPPTNKVNEKRYLAQQHKLLTPFGDSTLYRQDVIGGKTGYTDQARHTLVTAARQGDIDLIVVILKSSSKQGMYEDTSKLLDYGFNNYEIFDLLTQDEVISTLPIYSIKSGKLIEFAKCDIIASSNESVLINKNIKLRDLVTNISLPEYLEMGVSPGDVVGSIEYIYNNKVLARSDLKVADFEYASSPYTANQPTKPLITFPLSSFLTLLGILVSICVILIIIIKRKHKKRFKHKKLKFSKTLK</sequence>
<evidence type="ECO:0000313" key="14">
    <source>
        <dbReference type="Proteomes" id="UP000655830"/>
    </source>
</evidence>
<dbReference type="SUPFAM" id="SSF69189">
    <property type="entry name" value="Penicillin-binding protein associated domain"/>
    <property type="match status" value="1"/>
</dbReference>
<dbReference type="InterPro" id="IPR018044">
    <property type="entry name" value="Peptidase_S11"/>
</dbReference>
<organism evidence="13 14">
    <name type="scientific">Zhenhengia yiwuensis</name>
    <dbReference type="NCBI Taxonomy" id="2763666"/>
    <lineage>
        <taxon>Bacteria</taxon>
        <taxon>Bacillati</taxon>
        <taxon>Bacillota</taxon>
        <taxon>Clostridia</taxon>
        <taxon>Lachnospirales</taxon>
        <taxon>Lachnospiraceae</taxon>
        <taxon>Zhenhengia</taxon>
    </lineage>
</organism>
<keyword evidence="3" id="KW-0732">Signal</keyword>
<comment type="function">
    <text evidence="1">Removes C-terminal D-alanyl residues from sugar-peptide cell wall precursors.</text>
</comment>
<evidence type="ECO:0000256" key="10">
    <source>
        <dbReference type="RuleBase" id="RU004016"/>
    </source>
</evidence>
<keyword evidence="13" id="KW-0645">Protease</keyword>
<comment type="similarity">
    <text evidence="2 10">Belongs to the peptidase S11 family.</text>
</comment>
<dbReference type="RefSeq" id="WP_249333188.1">
    <property type="nucleotide sequence ID" value="NZ_JACRSY010000020.1"/>
</dbReference>
<dbReference type="EMBL" id="JACRSY010000020">
    <property type="protein sequence ID" value="MBC8580356.1"/>
    <property type="molecule type" value="Genomic_DNA"/>
</dbReference>
<dbReference type="InterPro" id="IPR001967">
    <property type="entry name" value="Peptidase_S11_N"/>
</dbReference>
<dbReference type="GO" id="GO:0006508">
    <property type="term" value="P:proteolysis"/>
    <property type="evidence" value="ECO:0007669"/>
    <property type="project" value="InterPro"/>
</dbReference>
<dbReference type="GO" id="GO:0009002">
    <property type="term" value="F:serine-type D-Ala-D-Ala carboxypeptidase activity"/>
    <property type="evidence" value="ECO:0007669"/>
    <property type="project" value="InterPro"/>
</dbReference>
<gene>
    <name evidence="13" type="ORF">H8718_12540</name>
</gene>
<dbReference type="InterPro" id="IPR015956">
    <property type="entry name" value="Peniciliin-bd_prot_C_sf"/>
</dbReference>
<evidence type="ECO:0000256" key="11">
    <source>
        <dbReference type="SAM" id="Phobius"/>
    </source>
</evidence>
<evidence type="ECO:0000256" key="2">
    <source>
        <dbReference type="ARBA" id="ARBA00007164"/>
    </source>
</evidence>
<keyword evidence="5" id="KW-0133">Cell shape</keyword>
<dbReference type="PANTHER" id="PTHR21581">
    <property type="entry name" value="D-ALANYL-D-ALANINE CARBOXYPEPTIDASE"/>
    <property type="match status" value="1"/>
</dbReference>
<evidence type="ECO:0000259" key="12">
    <source>
        <dbReference type="Pfam" id="PF00768"/>
    </source>
</evidence>
<keyword evidence="11" id="KW-0472">Membrane</keyword>
<comment type="caution">
    <text evidence="13">The sequence shown here is derived from an EMBL/GenBank/DDBJ whole genome shotgun (WGS) entry which is preliminary data.</text>
</comment>
<dbReference type="SUPFAM" id="SSF56601">
    <property type="entry name" value="beta-lactamase/transpeptidase-like"/>
    <property type="match status" value="1"/>
</dbReference>
<feature type="active site" description="Acyl-ester intermediate" evidence="8">
    <location>
        <position position="70"/>
    </location>
</feature>
<dbReference type="GO" id="GO:0008360">
    <property type="term" value="P:regulation of cell shape"/>
    <property type="evidence" value="ECO:0007669"/>
    <property type="project" value="UniProtKB-KW"/>
</dbReference>
<evidence type="ECO:0000256" key="9">
    <source>
        <dbReference type="PIRSR" id="PIRSR618044-2"/>
    </source>
</evidence>
<dbReference type="GO" id="GO:0009252">
    <property type="term" value="P:peptidoglycan biosynthetic process"/>
    <property type="evidence" value="ECO:0007669"/>
    <property type="project" value="UniProtKB-KW"/>
</dbReference>
<evidence type="ECO:0000256" key="3">
    <source>
        <dbReference type="ARBA" id="ARBA00022729"/>
    </source>
</evidence>
<proteinExistence type="inferred from homology"/>